<sequence length="345" mass="39624">MIAKTLQSSYSRDDLALQDVSKYENYIIFFFPDLHKFVQGRITPAIGIDVMKIIYPPWLAEQCPELRYMYTLNEWRNKGAGHNYTAGEITSITLRNPTLIPMQILGILVGFTGALWLLLRTKNAPSENNSKSKDVSKTTTTITQAEHWTQKLYWPMSFFWFAMMNATSFFAHSIFEPHSPSFKFWVKLDVICTGLSSLNLSFGCLCALLWEKSSRRKDRFLYNALNEKCLTINICLFSVFIKIGLNSWAWQAETLYMLNIVIASVFGLMTFLKRLQRNGTSFKEKFFITASISSAAIFPIAIHMDIGSCLIFGDLRLGTLQVAFFACDMAFFFIFCWIWAVQQIL</sequence>
<evidence type="ECO:0000313" key="2">
    <source>
        <dbReference type="EMBL" id="CAE4644453.1"/>
    </source>
</evidence>
<feature type="transmembrane region" description="Helical" evidence="1">
    <location>
        <begin position="230"/>
        <end position="249"/>
    </location>
</feature>
<keyword evidence="1" id="KW-0812">Transmembrane</keyword>
<feature type="transmembrane region" description="Helical" evidence="1">
    <location>
        <begin position="322"/>
        <end position="341"/>
    </location>
</feature>
<evidence type="ECO:0000256" key="1">
    <source>
        <dbReference type="SAM" id="Phobius"/>
    </source>
</evidence>
<feature type="transmembrane region" description="Helical" evidence="1">
    <location>
        <begin position="255"/>
        <end position="272"/>
    </location>
</feature>
<dbReference type="AlphaFoldDB" id="A0A7S4SFS6"/>
<dbReference type="EMBL" id="HBNS01044630">
    <property type="protein sequence ID" value="CAE4644453.1"/>
    <property type="molecule type" value="Transcribed_RNA"/>
</dbReference>
<proteinExistence type="predicted"/>
<feature type="transmembrane region" description="Helical" evidence="1">
    <location>
        <begin position="284"/>
        <end position="302"/>
    </location>
</feature>
<keyword evidence="1" id="KW-1133">Transmembrane helix</keyword>
<feature type="transmembrane region" description="Helical" evidence="1">
    <location>
        <begin position="100"/>
        <end position="119"/>
    </location>
</feature>
<feature type="transmembrane region" description="Helical" evidence="1">
    <location>
        <begin position="184"/>
        <end position="210"/>
    </location>
</feature>
<organism evidence="2">
    <name type="scientific">Ditylum brightwellii</name>
    <dbReference type="NCBI Taxonomy" id="49249"/>
    <lineage>
        <taxon>Eukaryota</taxon>
        <taxon>Sar</taxon>
        <taxon>Stramenopiles</taxon>
        <taxon>Ochrophyta</taxon>
        <taxon>Bacillariophyta</taxon>
        <taxon>Mediophyceae</taxon>
        <taxon>Lithodesmiophycidae</taxon>
        <taxon>Lithodesmiales</taxon>
        <taxon>Lithodesmiaceae</taxon>
        <taxon>Ditylum</taxon>
    </lineage>
</organism>
<keyword evidence="1" id="KW-0472">Membrane</keyword>
<reference evidence="2" key="1">
    <citation type="submission" date="2021-01" db="EMBL/GenBank/DDBJ databases">
        <authorList>
            <person name="Corre E."/>
            <person name="Pelletier E."/>
            <person name="Niang G."/>
            <person name="Scheremetjew M."/>
            <person name="Finn R."/>
            <person name="Kale V."/>
            <person name="Holt S."/>
            <person name="Cochrane G."/>
            <person name="Meng A."/>
            <person name="Brown T."/>
            <person name="Cohen L."/>
        </authorList>
    </citation>
    <scope>NUCLEOTIDE SEQUENCE</scope>
    <source>
        <strain evidence="2">GSO104</strain>
    </source>
</reference>
<gene>
    <name evidence="2" type="ORF">DBRI00130_LOCUS34580</name>
</gene>
<name>A0A7S4SFS6_9STRA</name>
<feature type="transmembrane region" description="Helical" evidence="1">
    <location>
        <begin position="152"/>
        <end position="172"/>
    </location>
</feature>
<accession>A0A7S4SFS6</accession>
<protein>
    <submittedName>
        <fullName evidence="2">Uncharacterized protein</fullName>
    </submittedName>
</protein>